<accession>A0A8K0UFS8</accession>
<dbReference type="Proteomes" id="UP000813824">
    <property type="component" value="Unassembled WGS sequence"/>
</dbReference>
<dbReference type="AlphaFoldDB" id="A0A8K0UFS8"/>
<feature type="region of interest" description="Disordered" evidence="1">
    <location>
        <begin position="120"/>
        <end position="153"/>
    </location>
</feature>
<dbReference type="EMBL" id="JAEVFJ010000043">
    <property type="protein sequence ID" value="KAH8085979.1"/>
    <property type="molecule type" value="Genomic_DNA"/>
</dbReference>
<gene>
    <name evidence="2" type="ORF">BXZ70DRAFT_1011803</name>
</gene>
<sequence>MPFLRLKPTLDSILSNRELIVSTSRIPVYRPETDPVHTGYQELILHPSTTETAQPVFCPKVISMLSSSYQEETSQTYHRMYGPRGIEDHRHYLLYFTFTTSATPSSLSLALLPLPNLSPSPSAASFNTPPSPISSMSSAPYHTHGNEDSHEMPTGSDHPFDVVTGFTPFIQAINSSPLPISSIEGLCDALGISEQDVEGARFNDSPHATVLYQWKNVKAMESVLLRCNQGPISLVAGSVEYGQLILTKGPFDVEITVEEMLLHFGWKWNTWRKKHQKFSTLRTYVEQYTWNPDVPTNTKLFSYWQVALELMAPSSHTDTPASSPLPSQRKLFDSVTPLSDCLVKK</sequence>
<keyword evidence="3" id="KW-1185">Reference proteome</keyword>
<organism evidence="2 3">
    <name type="scientific">Cristinia sonorae</name>
    <dbReference type="NCBI Taxonomy" id="1940300"/>
    <lineage>
        <taxon>Eukaryota</taxon>
        <taxon>Fungi</taxon>
        <taxon>Dikarya</taxon>
        <taxon>Basidiomycota</taxon>
        <taxon>Agaricomycotina</taxon>
        <taxon>Agaricomycetes</taxon>
        <taxon>Agaricomycetidae</taxon>
        <taxon>Agaricales</taxon>
        <taxon>Pleurotineae</taxon>
        <taxon>Stephanosporaceae</taxon>
        <taxon>Cristinia</taxon>
    </lineage>
</organism>
<proteinExistence type="predicted"/>
<reference evidence="2" key="1">
    <citation type="journal article" date="2021" name="New Phytol.">
        <title>Evolutionary innovations through gain and loss of genes in the ectomycorrhizal Boletales.</title>
        <authorList>
            <person name="Wu G."/>
            <person name="Miyauchi S."/>
            <person name="Morin E."/>
            <person name="Kuo A."/>
            <person name="Drula E."/>
            <person name="Varga T."/>
            <person name="Kohler A."/>
            <person name="Feng B."/>
            <person name="Cao Y."/>
            <person name="Lipzen A."/>
            <person name="Daum C."/>
            <person name="Hundley H."/>
            <person name="Pangilinan J."/>
            <person name="Johnson J."/>
            <person name="Barry K."/>
            <person name="LaButti K."/>
            <person name="Ng V."/>
            <person name="Ahrendt S."/>
            <person name="Min B."/>
            <person name="Choi I.G."/>
            <person name="Park H."/>
            <person name="Plett J.M."/>
            <person name="Magnuson J."/>
            <person name="Spatafora J.W."/>
            <person name="Nagy L.G."/>
            <person name="Henrissat B."/>
            <person name="Grigoriev I.V."/>
            <person name="Yang Z.L."/>
            <person name="Xu J."/>
            <person name="Martin F.M."/>
        </authorList>
    </citation>
    <scope>NUCLEOTIDE SEQUENCE</scope>
    <source>
        <strain evidence="2">KKN 215</strain>
    </source>
</reference>
<evidence type="ECO:0000256" key="1">
    <source>
        <dbReference type="SAM" id="MobiDB-lite"/>
    </source>
</evidence>
<name>A0A8K0UFS8_9AGAR</name>
<protein>
    <submittedName>
        <fullName evidence="2">Uncharacterized protein</fullName>
    </submittedName>
</protein>
<evidence type="ECO:0000313" key="2">
    <source>
        <dbReference type="EMBL" id="KAH8085979.1"/>
    </source>
</evidence>
<evidence type="ECO:0000313" key="3">
    <source>
        <dbReference type="Proteomes" id="UP000813824"/>
    </source>
</evidence>
<comment type="caution">
    <text evidence="2">The sequence shown here is derived from an EMBL/GenBank/DDBJ whole genome shotgun (WGS) entry which is preliminary data.</text>
</comment>